<evidence type="ECO:0000313" key="3">
    <source>
        <dbReference type="Proteomes" id="UP000248817"/>
    </source>
</evidence>
<gene>
    <name evidence="2" type="ORF">BP00DRAFT_248832</name>
</gene>
<reference evidence="2 3" key="1">
    <citation type="submission" date="2018-02" db="EMBL/GenBank/DDBJ databases">
        <title>The genomes of Aspergillus section Nigri reveals drivers in fungal speciation.</title>
        <authorList>
            <consortium name="DOE Joint Genome Institute"/>
            <person name="Vesth T.C."/>
            <person name="Nybo J."/>
            <person name="Theobald S."/>
            <person name="Brandl J."/>
            <person name="Frisvad J.C."/>
            <person name="Nielsen K.F."/>
            <person name="Lyhne E.K."/>
            <person name="Kogle M.E."/>
            <person name="Kuo A."/>
            <person name="Riley R."/>
            <person name="Clum A."/>
            <person name="Nolan M."/>
            <person name="Lipzen A."/>
            <person name="Salamov A."/>
            <person name="Henrissat B."/>
            <person name="Wiebenga A."/>
            <person name="De vries R.P."/>
            <person name="Grigoriev I.V."/>
            <person name="Mortensen U.H."/>
            <person name="Andersen M.R."/>
            <person name="Baker S.E."/>
        </authorList>
    </citation>
    <scope>NUCLEOTIDE SEQUENCE [LARGE SCALE GENOMIC DNA]</scope>
    <source>
        <strain evidence="2 3">CBS 114.80</strain>
    </source>
</reference>
<dbReference type="Proteomes" id="UP000248817">
    <property type="component" value="Unassembled WGS sequence"/>
</dbReference>
<protein>
    <submittedName>
        <fullName evidence="2">Uncharacterized protein</fullName>
    </submittedName>
</protein>
<dbReference type="EMBL" id="KZ825539">
    <property type="protein sequence ID" value="PYI28914.1"/>
    <property type="molecule type" value="Genomic_DNA"/>
</dbReference>
<evidence type="ECO:0000256" key="1">
    <source>
        <dbReference type="SAM" id="MobiDB-lite"/>
    </source>
</evidence>
<feature type="region of interest" description="Disordered" evidence="1">
    <location>
        <begin position="124"/>
        <end position="144"/>
    </location>
</feature>
<feature type="compositionally biased region" description="Basic and acidic residues" evidence="1">
    <location>
        <begin position="126"/>
        <end position="144"/>
    </location>
</feature>
<proteinExistence type="predicted"/>
<accession>A0A2V5I3U4</accession>
<organism evidence="2 3">
    <name type="scientific">Aspergillus indologenus CBS 114.80</name>
    <dbReference type="NCBI Taxonomy" id="1450541"/>
    <lineage>
        <taxon>Eukaryota</taxon>
        <taxon>Fungi</taxon>
        <taxon>Dikarya</taxon>
        <taxon>Ascomycota</taxon>
        <taxon>Pezizomycotina</taxon>
        <taxon>Eurotiomycetes</taxon>
        <taxon>Eurotiomycetidae</taxon>
        <taxon>Eurotiales</taxon>
        <taxon>Aspergillaceae</taxon>
        <taxon>Aspergillus</taxon>
        <taxon>Aspergillus subgen. Circumdati</taxon>
    </lineage>
</organism>
<dbReference type="AlphaFoldDB" id="A0A2V5I3U4"/>
<evidence type="ECO:0000313" key="2">
    <source>
        <dbReference type="EMBL" id="PYI28914.1"/>
    </source>
</evidence>
<keyword evidence="3" id="KW-1185">Reference proteome</keyword>
<sequence>MVLYVPEAFIDKGTALELITALCFCRIGMELDSKSCHRLTMYHVCAKTAVTQNCFYSLGRFYLQDHIVSIRWLRKEPFCIRFNMACDCEVPNLRRFDSYRKLKMSNGDKSGVLDRHDLVRRRKWREKNGGAENEQKNQREVASL</sequence>
<name>A0A2V5I3U4_9EURO</name>